<feature type="region of interest" description="Disordered" evidence="12">
    <location>
        <begin position="438"/>
        <end position="470"/>
    </location>
</feature>
<feature type="compositionally biased region" description="Basic and acidic residues" evidence="12">
    <location>
        <begin position="1"/>
        <end position="11"/>
    </location>
</feature>
<dbReference type="OMA" id="IPICRIL"/>
<feature type="region of interest" description="Disordered" evidence="12">
    <location>
        <begin position="50"/>
        <end position="245"/>
    </location>
</feature>
<dbReference type="GO" id="GO:0016567">
    <property type="term" value="P:protein ubiquitination"/>
    <property type="evidence" value="ECO:0007669"/>
    <property type="project" value="TreeGrafter"/>
</dbReference>
<evidence type="ECO:0000256" key="4">
    <source>
        <dbReference type="ARBA" id="ARBA00012483"/>
    </source>
</evidence>
<dbReference type="GO" id="GO:0061630">
    <property type="term" value="F:ubiquitin protein ligase activity"/>
    <property type="evidence" value="ECO:0007669"/>
    <property type="project" value="UniProtKB-EC"/>
</dbReference>
<keyword evidence="6" id="KW-0479">Metal-binding</keyword>
<evidence type="ECO:0000259" key="13">
    <source>
        <dbReference type="Pfam" id="PF13639"/>
    </source>
</evidence>
<feature type="compositionally biased region" description="Polar residues" evidence="12">
    <location>
        <begin position="165"/>
        <end position="188"/>
    </location>
</feature>
<keyword evidence="8" id="KW-0833">Ubl conjugation pathway</keyword>
<reference evidence="15" key="2">
    <citation type="submission" date="2025-09" db="UniProtKB">
        <authorList>
            <consortium name="Ensembl"/>
        </authorList>
    </citation>
    <scope>IDENTIFICATION</scope>
</reference>
<feature type="compositionally biased region" description="Low complexity" evidence="12">
    <location>
        <begin position="140"/>
        <end position="153"/>
    </location>
</feature>
<dbReference type="InterPro" id="IPR051834">
    <property type="entry name" value="RING_finger_E3_ligase"/>
</dbReference>
<dbReference type="Pfam" id="PF25914">
    <property type="entry name" value="RNF6_N"/>
    <property type="match status" value="1"/>
</dbReference>
<evidence type="ECO:0000259" key="14">
    <source>
        <dbReference type="Pfam" id="PF25914"/>
    </source>
</evidence>
<sequence>MENSDSNDKGSGDQSAAQHRIQMDRLDREEAFYQFVNNLSEEDYRLRRENSLLGTPGESTEEELLRRLQQIKESPPQQNSGENRGGDSSDDVSNGDSAIDWLNSVRQTGNTTRSGQRGNQSWRAVSRTNPNSGDFRFSLEINVNSNNGSQNSENENEPSARHSSGENVENNSQRQVENPRPESTSARPSRSERNSTEAVTEVPLTRGQRRTGSRSLDHRRTRARAERRRSPLHPMSEIPRRSHHHISSQIFEHPLVNEMEGSSRTRPHVTLREQISGPELLSRGIFAASGTRNASQGAGSSDTAANGESTGSGYKPTIVLDLQVRRVRPGEYQQRDSIVNETWSRSQMPNDTVTYESERGDFRCTFSRSEQGGVRTYVSTIRIPFRRILNTGLSETTSVVIQTMLSYFMYSDSDSEPTGSVPNQNMERAESRIQVLVCPSSSSGGESSETSSDLFEGSNEGSSSSGSSGARREVIFDKSGALHFLSLAQFFLLNEDDDDQPRGLIKEQIDNVAMTSFGESDALKTCSVCITEYREGNKLHKLLCSHEYHVHCINRWLSENSTSVLASGNRGSVV</sequence>
<dbReference type="PANTHER" id="PTHR45931:SF4">
    <property type="entry name" value="E3 UBIQUITIN-PROTEIN LIGASE RLIM"/>
    <property type="match status" value="1"/>
</dbReference>
<evidence type="ECO:0000256" key="2">
    <source>
        <dbReference type="ARBA" id="ARBA00004123"/>
    </source>
</evidence>
<evidence type="ECO:0000313" key="15">
    <source>
        <dbReference type="Ensembl" id="ENSRROP00000045306.1"/>
    </source>
</evidence>
<keyword evidence="5" id="KW-0808">Transferase</keyword>
<keyword evidence="16" id="KW-1185">Reference proteome</keyword>
<dbReference type="EC" id="2.3.2.27" evidence="4"/>
<dbReference type="Proteomes" id="UP000233200">
    <property type="component" value="Unplaced"/>
</dbReference>
<feature type="compositionally biased region" description="Polar residues" evidence="12">
    <location>
        <begin position="290"/>
        <end position="312"/>
    </location>
</feature>
<protein>
    <recommendedName>
        <fullName evidence="4">RING-type E3 ubiquitin transferase</fullName>
        <ecNumber evidence="4">2.3.2.27</ecNumber>
    </recommendedName>
</protein>
<evidence type="ECO:0000256" key="12">
    <source>
        <dbReference type="SAM" id="MobiDB-lite"/>
    </source>
</evidence>
<name>A0A2K6RW99_RHIRO</name>
<evidence type="ECO:0000256" key="6">
    <source>
        <dbReference type="ARBA" id="ARBA00022723"/>
    </source>
</evidence>
<dbReference type="GeneTree" id="ENSGT00940000155753"/>
<dbReference type="PANTHER" id="PTHR45931">
    <property type="entry name" value="SI:CH211-59O9.10"/>
    <property type="match status" value="1"/>
</dbReference>
<organism evidence="15 16">
    <name type="scientific">Rhinopithecus roxellana</name>
    <name type="common">Golden snub-nosed monkey</name>
    <name type="synonym">Pygathrix roxellana</name>
    <dbReference type="NCBI Taxonomy" id="61622"/>
    <lineage>
        <taxon>Eukaryota</taxon>
        <taxon>Metazoa</taxon>
        <taxon>Chordata</taxon>
        <taxon>Craniata</taxon>
        <taxon>Vertebrata</taxon>
        <taxon>Euteleostomi</taxon>
        <taxon>Mammalia</taxon>
        <taxon>Eutheria</taxon>
        <taxon>Euarchontoglires</taxon>
        <taxon>Primates</taxon>
        <taxon>Haplorrhini</taxon>
        <taxon>Catarrhini</taxon>
        <taxon>Cercopithecidae</taxon>
        <taxon>Colobinae</taxon>
        <taxon>Rhinopithecus</taxon>
    </lineage>
</organism>
<keyword evidence="10" id="KW-0539">Nucleus</keyword>
<dbReference type="GO" id="GO:0006511">
    <property type="term" value="P:ubiquitin-dependent protein catabolic process"/>
    <property type="evidence" value="ECO:0007669"/>
    <property type="project" value="TreeGrafter"/>
</dbReference>
<evidence type="ECO:0000256" key="9">
    <source>
        <dbReference type="ARBA" id="ARBA00022833"/>
    </source>
</evidence>
<feature type="region of interest" description="Disordered" evidence="12">
    <location>
        <begin position="1"/>
        <end position="23"/>
    </location>
</feature>
<comment type="subcellular location">
    <subcellularLocation>
        <location evidence="2">Nucleus</location>
    </subcellularLocation>
</comment>
<comment type="catalytic activity">
    <reaction evidence="1">
        <text>S-ubiquitinyl-[E2 ubiquitin-conjugating enzyme]-L-cysteine + [acceptor protein]-L-lysine = [E2 ubiquitin-conjugating enzyme]-L-cysteine + N(6)-ubiquitinyl-[acceptor protein]-L-lysine.</text>
        <dbReference type="EC" id="2.3.2.27"/>
    </reaction>
</comment>
<comment type="similarity">
    <text evidence="11">Belongs to the RNF12 family.</text>
</comment>
<feature type="compositionally biased region" description="Low complexity" evidence="12">
    <location>
        <begin position="440"/>
        <end position="469"/>
    </location>
</feature>
<keyword evidence="7" id="KW-0863">Zinc-finger</keyword>
<feature type="compositionally biased region" description="Basic residues" evidence="12">
    <location>
        <begin position="207"/>
        <end position="231"/>
    </location>
</feature>
<evidence type="ECO:0000256" key="3">
    <source>
        <dbReference type="ARBA" id="ARBA00004906"/>
    </source>
</evidence>
<evidence type="ECO:0000256" key="5">
    <source>
        <dbReference type="ARBA" id="ARBA00022679"/>
    </source>
</evidence>
<comment type="pathway">
    <text evidence="3">Protein modification; protein ubiquitination.</text>
</comment>
<dbReference type="InterPro" id="IPR013083">
    <property type="entry name" value="Znf_RING/FYVE/PHD"/>
</dbReference>
<dbReference type="Ensembl" id="ENSRROT00000069826.1">
    <property type="protein sequence ID" value="ENSRROP00000045306.1"/>
    <property type="gene ID" value="ENSRROG00000045562.1"/>
</dbReference>
<dbReference type="Pfam" id="PF13639">
    <property type="entry name" value="zf-RING_2"/>
    <property type="match status" value="1"/>
</dbReference>
<evidence type="ECO:0000256" key="7">
    <source>
        <dbReference type="ARBA" id="ARBA00022771"/>
    </source>
</evidence>
<dbReference type="InterPro" id="IPR058896">
    <property type="entry name" value="RNF6/12_N"/>
</dbReference>
<reference evidence="15" key="1">
    <citation type="submission" date="2025-08" db="UniProtKB">
        <authorList>
            <consortium name="Ensembl"/>
        </authorList>
    </citation>
    <scope>IDENTIFICATION</scope>
</reference>
<keyword evidence="9" id="KW-0862">Zinc</keyword>
<proteinExistence type="inferred from homology"/>
<dbReference type="InterPro" id="IPR001841">
    <property type="entry name" value="Znf_RING"/>
</dbReference>
<dbReference type="Gene3D" id="3.30.40.10">
    <property type="entry name" value="Zinc/RING finger domain, C3HC4 (zinc finger)"/>
    <property type="match status" value="1"/>
</dbReference>
<feature type="domain" description="E3 ubiquitin-protein ligase RNF6/12 N-terminal" evidence="14">
    <location>
        <begin position="17"/>
        <end position="75"/>
    </location>
</feature>
<accession>A0A2K6RW99</accession>
<feature type="domain" description="RING-type" evidence="13">
    <location>
        <begin position="525"/>
        <end position="562"/>
    </location>
</feature>
<feature type="compositionally biased region" description="Polar residues" evidence="12">
    <location>
        <begin position="71"/>
        <end position="82"/>
    </location>
</feature>
<evidence type="ECO:0000256" key="8">
    <source>
        <dbReference type="ARBA" id="ARBA00022786"/>
    </source>
</evidence>
<evidence type="ECO:0000256" key="1">
    <source>
        <dbReference type="ARBA" id="ARBA00000900"/>
    </source>
</evidence>
<evidence type="ECO:0000313" key="16">
    <source>
        <dbReference type="Proteomes" id="UP000233200"/>
    </source>
</evidence>
<dbReference type="SUPFAM" id="SSF57850">
    <property type="entry name" value="RING/U-box"/>
    <property type="match status" value="1"/>
</dbReference>
<dbReference type="STRING" id="61622.ENSRROP00000045306"/>
<feature type="compositionally biased region" description="Polar residues" evidence="12">
    <location>
        <begin position="104"/>
        <end position="132"/>
    </location>
</feature>
<dbReference type="AlphaFoldDB" id="A0A2K6RW99"/>
<evidence type="ECO:0000256" key="10">
    <source>
        <dbReference type="ARBA" id="ARBA00023242"/>
    </source>
</evidence>
<feature type="region of interest" description="Disordered" evidence="12">
    <location>
        <begin position="290"/>
        <end position="313"/>
    </location>
</feature>
<evidence type="ECO:0000256" key="11">
    <source>
        <dbReference type="ARBA" id="ARBA00038418"/>
    </source>
</evidence>
<dbReference type="GO" id="GO:0060816">
    <property type="term" value="P:random inactivation of X chromosome"/>
    <property type="evidence" value="ECO:0007669"/>
    <property type="project" value="TreeGrafter"/>
</dbReference>
<dbReference type="GO" id="GO:0005634">
    <property type="term" value="C:nucleus"/>
    <property type="evidence" value="ECO:0007669"/>
    <property type="project" value="UniProtKB-SubCell"/>
</dbReference>
<dbReference type="GO" id="GO:0008270">
    <property type="term" value="F:zinc ion binding"/>
    <property type="evidence" value="ECO:0007669"/>
    <property type="project" value="UniProtKB-KW"/>
</dbReference>